<keyword evidence="4 10" id="KW-0812">Transmembrane</keyword>
<protein>
    <recommendedName>
        <fullName evidence="10">P2X purinoceptor</fullName>
    </recommendedName>
</protein>
<dbReference type="InterPro" id="IPR027309">
    <property type="entry name" value="P2X_extracellular_dom_sf"/>
</dbReference>
<keyword evidence="9 10" id="KW-0407">Ion channel</keyword>
<dbReference type="PANTHER" id="PTHR10125">
    <property type="entry name" value="P2X PURINOCEPTOR"/>
    <property type="match status" value="1"/>
</dbReference>
<dbReference type="NCBIfam" id="TIGR00863">
    <property type="entry name" value="P2X"/>
    <property type="match status" value="1"/>
</dbReference>
<comment type="caution">
    <text evidence="13">The sequence shown here is derived from an EMBL/GenBank/DDBJ whole genome shotgun (WGS) entry which is preliminary data.</text>
</comment>
<dbReference type="GO" id="GO:0004931">
    <property type="term" value="F:extracellularly ATP-gated monoatomic cation channel activity"/>
    <property type="evidence" value="ECO:0007669"/>
    <property type="project" value="InterPro"/>
</dbReference>
<keyword evidence="10" id="KW-0675">Receptor</keyword>
<dbReference type="InterPro" id="IPR001429">
    <property type="entry name" value="P2X_purnocptor"/>
</dbReference>
<feature type="domain" description="P2X purinoreceptor 7 intracellular" evidence="12">
    <location>
        <begin position="374"/>
        <end position="562"/>
    </location>
</feature>
<evidence type="ECO:0000313" key="14">
    <source>
        <dbReference type="Proteomes" id="UP000579406"/>
    </source>
</evidence>
<dbReference type="OrthoDB" id="494673at2759"/>
<evidence type="ECO:0000256" key="4">
    <source>
        <dbReference type="ARBA" id="ARBA00022692"/>
    </source>
</evidence>
<dbReference type="PRINTS" id="PR01314">
    <property type="entry name" value="P2X7RECEPTOR"/>
</dbReference>
<evidence type="ECO:0000256" key="2">
    <source>
        <dbReference type="ARBA" id="ARBA00009848"/>
    </source>
</evidence>
<evidence type="ECO:0000256" key="9">
    <source>
        <dbReference type="ARBA" id="ARBA00023303"/>
    </source>
</evidence>
<comment type="subcellular location">
    <subcellularLocation>
        <location evidence="1">Endomembrane system</location>
    </subcellularLocation>
    <subcellularLocation>
        <location evidence="10">Membrane</location>
        <topology evidence="10">Multi-pass membrane protein</topology>
    </subcellularLocation>
</comment>
<comment type="similarity">
    <text evidence="2 10">Belongs to the P2X receptor family.</text>
</comment>
<dbReference type="InterPro" id="IPR003050">
    <property type="entry name" value="P2X7_purinoceptor"/>
</dbReference>
<evidence type="ECO:0000313" key="13">
    <source>
        <dbReference type="EMBL" id="NXI50929.1"/>
    </source>
</evidence>
<comment type="caution">
    <text evidence="10">Lacks conserved residue(s) required for the propagation of feature annotation.</text>
</comment>
<dbReference type="PANTHER" id="PTHR10125:SF13">
    <property type="entry name" value="P2X PURINOCEPTOR 7"/>
    <property type="match status" value="1"/>
</dbReference>
<feature type="non-terminal residue" evidence="13">
    <location>
        <position position="1"/>
    </location>
</feature>
<gene>
    <name evidence="13" type="primary">P2rx7</name>
    <name evidence="13" type="ORF">CHLAEN_R05696</name>
</gene>
<feature type="region of interest" description="Disordered" evidence="11">
    <location>
        <begin position="420"/>
        <end position="458"/>
    </location>
</feature>
<dbReference type="InterPro" id="IPR059116">
    <property type="entry name" value="P2X_receptor"/>
</dbReference>
<feature type="compositionally biased region" description="Polar residues" evidence="11">
    <location>
        <begin position="429"/>
        <end position="438"/>
    </location>
</feature>
<dbReference type="GO" id="GO:0001614">
    <property type="term" value="F:purinergic nucleotide receptor activity"/>
    <property type="evidence" value="ECO:0007669"/>
    <property type="project" value="InterPro"/>
</dbReference>
<dbReference type="GO" id="GO:0070588">
    <property type="term" value="P:calcium ion transmembrane transport"/>
    <property type="evidence" value="ECO:0007669"/>
    <property type="project" value="TreeGrafter"/>
</dbReference>
<dbReference type="GO" id="GO:0005886">
    <property type="term" value="C:plasma membrane"/>
    <property type="evidence" value="ECO:0007669"/>
    <property type="project" value="InterPro"/>
</dbReference>
<evidence type="ECO:0000256" key="11">
    <source>
        <dbReference type="SAM" id="MobiDB-lite"/>
    </source>
</evidence>
<evidence type="ECO:0000256" key="10">
    <source>
        <dbReference type="RuleBase" id="RU000681"/>
    </source>
</evidence>
<evidence type="ECO:0000256" key="8">
    <source>
        <dbReference type="ARBA" id="ARBA00023286"/>
    </source>
</evidence>
<reference evidence="13 14" key="1">
    <citation type="submission" date="2019-09" db="EMBL/GenBank/DDBJ databases">
        <title>Bird 10,000 Genomes (B10K) Project - Family phase.</title>
        <authorList>
            <person name="Zhang G."/>
        </authorList>
    </citation>
    <scope>NUCLEOTIDE SEQUENCE [LARGE SCALE GENOMIC DNA]</scope>
    <source>
        <strain evidence="13">B10K-DU-001-61</strain>
        <tissue evidence="13">Muscle</tissue>
    </source>
</reference>
<name>A0A7K9TQY8_9AVES</name>
<evidence type="ECO:0000256" key="5">
    <source>
        <dbReference type="ARBA" id="ARBA00022989"/>
    </source>
</evidence>
<feature type="transmembrane region" description="Helical" evidence="10">
    <location>
        <begin position="30"/>
        <end position="50"/>
    </location>
</feature>
<evidence type="ECO:0000256" key="3">
    <source>
        <dbReference type="ARBA" id="ARBA00022448"/>
    </source>
</evidence>
<dbReference type="Gene3D" id="1.10.287.940">
    <property type="entry name" value="atp-gated p2x4 ion channel"/>
    <property type="match status" value="1"/>
</dbReference>
<evidence type="ECO:0000256" key="6">
    <source>
        <dbReference type="ARBA" id="ARBA00023065"/>
    </source>
</evidence>
<organism evidence="13 14">
    <name type="scientific">Chloroceryle aenea</name>
    <name type="common">American pygmy kingfisher</name>
    <dbReference type="NCBI Taxonomy" id="176938"/>
    <lineage>
        <taxon>Eukaryota</taxon>
        <taxon>Metazoa</taxon>
        <taxon>Chordata</taxon>
        <taxon>Craniata</taxon>
        <taxon>Vertebrata</taxon>
        <taxon>Euteleostomi</taxon>
        <taxon>Archelosauria</taxon>
        <taxon>Archosauria</taxon>
        <taxon>Dinosauria</taxon>
        <taxon>Saurischia</taxon>
        <taxon>Theropoda</taxon>
        <taxon>Coelurosauria</taxon>
        <taxon>Aves</taxon>
        <taxon>Neognathae</taxon>
        <taxon>Neoaves</taxon>
        <taxon>Telluraves</taxon>
        <taxon>Coraciimorphae</taxon>
        <taxon>Coraciiformes</taxon>
        <taxon>Cerylidae</taxon>
        <taxon>Chloroceryle</taxon>
    </lineage>
</organism>
<dbReference type="Gene3D" id="2.60.490.10">
    <property type="entry name" value="atp-gated p2x4 ion channel domain"/>
    <property type="match status" value="1"/>
</dbReference>
<sequence>ITMVVQELLKILFRYNSPKYISTKDARCVFLKWLCYLAFAAFVCVVASTYRYSEETDEGNSVVRTNVKGVSNSNNRTWDTAEYMQMQAINSFFVMTNIIQTANQVEEECPEYPSEEFVCSSDEFCEKGRVDVFSNGVQTGRCVTYNETVKTCEVKAWCPVQSTKSPPEPAVLRSSENFTVLIKNNIYFPTFNCALTNMPLHLNTSCKYNKKTSPLCPIFRLGDILQEAKENFSEMAITGGIIAIEINWDCYLKSCSHNCNPTYGFRRLDDKNDSGFSFRSSRYYKLPNGTEQRTLYKVYGIRFDVHVFSIGRRWNFIKLIKNIGSIISYLGLTAGITEFFILLCSNCQSSTSSLYKIYQRKKYDDMLDPSQVMCVSFVDEPHVTLIKKPLKKSLQHARGDIIESHPTRFYDVASFFHSKSNRSPDNEVSEPTCTSESNGSHDSEEHKLRPPSRQETPDCQEWCCCGKCQPSQEYQEQLCCRKKKGECITTTDCFQQLLLSRDTMESALRYANPFENLSDANIDTQLCHLAYKEYIHWRFGSFDLQDSAIIPSCCKWKIKDNY</sequence>
<keyword evidence="3 10" id="KW-0813">Transport</keyword>
<comment type="function">
    <text evidence="10">Receptor for ATP that acts as a ligand-gated ion channel.</text>
</comment>
<feature type="non-terminal residue" evidence="13">
    <location>
        <position position="562"/>
    </location>
</feature>
<feature type="compositionally biased region" description="Basic and acidic residues" evidence="11">
    <location>
        <begin position="439"/>
        <end position="448"/>
    </location>
</feature>
<dbReference type="InterPro" id="IPR046815">
    <property type="entry name" value="P2RX7_C"/>
</dbReference>
<dbReference type="AlphaFoldDB" id="A0A7K9TQY8"/>
<keyword evidence="6 10" id="KW-0406">Ion transport</keyword>
<keyword evidence="7 10" id="KW-0472">Membrane</keyword>
<dbReference type="GO" id="GO:0098794">
    <property type="term" value="C:postsynapse"/>
    <property type="evidence" value="ECO:0007669"/>
    <property type="project" value="GOC"/>
</dbReference>
<accession>A0A7K9TQY8</accession>
<evidence type="ECO:0000259" key="12">
    <source>
        <dbReference type="Pfam" id="PF20478"/>
    </source>
</evidence>
<dbReference type="EMBL" id="VWZY01002633">
    <property type="protein sequence ID" value="NXI50929.1"/>
    <property type="molecule type" value="Genomic_DNA"/>
</dbReference>
<proteinExistence type="inferred from homology"/>
<keyword evidence="14" id="KW-1185">Reference proteome</keyword>
<keyword evidence="5 10" id="KW-1133">Transmembrane helix</keyword>
<dbReference type="Pfam" id="PF20478">
    <property type="entry name" value="P2RX7_C"/>
    <property type="match status" value="1"/>
</dbReference>
<keyword evidence="8" id="KW-1071">Ligand-gated ion channel</keyword>
<evidence type="ECO:0000256" key="7">
    <source>
        <dbReference type="ARBA" id="ARBA00023136"/>
    </source>
</evidence>
<dbReference type="Proteomes" id="UP000579406">
    <property type="component" value="Unassembled WGS sequence"/>
</dbReference>
<dbReference type="PRINTS" id="PR01307">
    <property type="entry name" value="P2XRECEPTOR"/>
</dbReference>
<evidence type="ECO:0000256" key="1">
    <source>
        <dbReference type="ARBA" id="ARBA00004308"/>
    </source>
</evidence>
<dbReference type="GO" id="GO:0005524">
    <property type="term" value="F:ATP binding"/>
    <property type="evidence" value="ECO:0007669"/>
    <property type="project" value="InterPro"/>
</dbReference>
<dbReference type="GO" id="GO:0033198">
    <property type="term" value="P:response to ATP"/>
    <property type="evidence" value="ECO:0007669"/>
    <property type="project" value="InterPro"/>
</dbReference>
<dbReference type="Pfam" id="PF00864">
    <property type="entry name" value="P2X_receptor"/>
    <property type="match status" value="1"/>
</dbReference>
<dbReference type="GO" id="GO:0012505">
    <property type="term" value="C:endomembrane system"/>
    <property type="evidence" value="ECO:0007669"/>
    <property type="project" value="UniProtKB-SubCell"/>
</dbReference>